<evidence type="ECO:0000259" key="2">
    <source>
        <dbReference type="Pfam" id="PF11695"/>
    </source>
</evidence>
<keyword evidence="4" id="KW-1185">Reference proteome</keyword>
<dbReference type="RefSeq" id="WP_033357892.1">
    <property type="nucleotide sequence ID" value="NZ_CP073767.1"/>
</dbReference>
<sequence length="162" mass="18008">MSFHLAQLNVGRTVGPKDDPRMAGFYGDLDRINALADGWPGFVWRLVDEGGADATSLRPFGDDLLVNLSVWQDLESLRDFTFRSGHLDVLRRRREWFVPLGAAHTVIWWVPAGHIPTLGEAGERLDLLRRNGSSSEAFTFRDPFPAAPAPAGPVPSEHAHQR</sequence>
<dbReference type="OrthoDB" id="2376237at2"/>
<dbReference type="InterPro" id="IPR011008">
    <property type="entry name" value="Dimeric_a/b-barrel"/>
</dbReference>
<dbReference type="Proteomes" id="UP001058003">
    <property type="component" value="Chromosome"/>
</dbReference>
<evidence type="ECO:0000313" key="3">
    <source>
        <dbReference type="EMBL" id="UWZ56146.1"/>
    </source>
</evidence>
<accession>A0A9Q9II96</accession>
<dbReference type="InterPro" id="IPR021708">
    <property type="entry name" value="DUF3291"/>
</dbReference>
<dbReference type="AlphaFoldDB" id="A0A9Q9II96"/>
<protein>
    <submittedName>
        <fullName evidence="3">DUF3291 domain-containing protein</fullName>
    </submittedName>
</protein>
<evidence type="ECO:0000256" key="1">
    <source>
        <dbReference type="SAM" id="MobiDB-lite"/>
    </source>
</evidence>
<dbReference type="Pfam" id="PF11695">
    <property type="entry name" value="DUF3291"/>
    <property type="match status" value="1"/>
</dbReference>
<feature type="region of interest" description="Disordered" evidence="1">
    <location>
        <begin position="139"/>
        <end position="162"/>
    </location>
</feature>
<feature type="domain" description="DUF3291" evidence="2">
    <location>
        <begin position="5"/>
        <end position="142"/>
    </location>
</feature>
<evidence type="ECO:0000313" key="4">
    <source>
        <dbReference type="Proteomes" id="UP001058003"/>
    </source>
</evidence>
<proteinExistence type="predicted"/>
<dbReference type="SUPFAM" id="SSF54909">
    <property type="entry name" value="Dimeric alpha+beta barrel"/>
    <property type="match status" value="1"/>
</dbReference>
<gene>
    <name evidence="3" type="ORF">Daura_08165</name>
</gene>
<name>A0A9Q9II96_9ACTN</name>
<organism evidence="3 4">
    <name type="scientific">Dactylosporangium aurantiacum</name>
    <dbReference type="NCBI Taxonomy" id="35754"/>
    <lineage>
        <taxon>Bacteria</taxon>
        <taxon>Bacillati</taxon>
        <taxon>Actinomycetota</taxon>
        <taxon>Actinomycetes</taxon>
        <taxon>Micromonosporales</taxon>
        <taxon>Micromonosporaceae</taxon>
        <taxon>Dactylosporangium</taxon>
    </lineage>
</organism>
<dbReference type="EMBL" id="CP073767">
    <property type="protein sequence ID" value="UWZ56146.1"/>
    <property type="molecule type" value="Genomic_DNA"/>
</dbReference>
<dbReference type="KEGG" id="daur:Daura_08165"/>
<reference evidence="3" key="1">
    <citation type="submission" date="2021-04" db="EMBL/GenBank/DDBJ databases">
        <title>Dactylosporangium aurantiacum NRRL B-8018 full assembly.</title>
        <authorList>
            <person name="Hartkoorn R.C."/>
            <person name="Beaudoing E."/>
            <person name="Hot D."/>
        </authorList>
    </citation>
    <scope>NUCLEOTIDE SEQUENCE</scope>
    <source>
        <strain evidence="3">NRRL B-8018</strain>
    </source>
</reference>